<evidence type="ECO:0000313" key="1">
    <source>
        <dbReference type="EMBL" id="KAI0038482.1"/>
    </source>
</evidence>
<reference evidence="1" key="1">
    <citation type="submission" date="2021-02" db="EMBL/GenBank/DDBJ databases">
        <authorList>
            <consortium name="DOE Joint Genome Institute"/>
            <person name="Ahrendt S."/>
            <person name="Looney B.P."/>
            <person name="Miyauchi S."/>
            <person name="Morin E."/>
            <person name="Drula E."/>
            <person name="Courty P.E."/>
            <person name="Chicoki N."/>
            <person name="Fauchery L."/>
            <person name="Kohler A."/>
            <person name="Kuo A."/>
            <person name="Labutti K."/>
            <person name="Pangilinan J."/>
            <person name="Lipzen A."/>
            <person name="Riley R."/>
            <person name="Andreopoulos W."/>
            <person name="He G."/>
            <person name="Johnson J."/>
            <person name="Barry K.W."/>
            <person name="Grigoriev I.V."/>
            <person name="Nagy L."/>
            <person name="Hibbett D."/>
            <person name="Henrissat B."/>
            <person name="Matheny P.B."/>
            <person name="Labbe J."/>
            <person name="Martin F."/>
        </authorList>
    </citation>
    <scope>NUCLEOTIDE SEQUENCE</scope>
    <source>
        <strain evidence="1">FP105234-sp</strain>
    </source>
</reference>
<name>A0ACB8R3N4_9AGAM</name>
<sequence length="227" mass="25184">MRPTWTSHPHPEHAPRARSNKGRRAGNYVLHLRQQSPIMVQKLVFVTGNANKLKEVRQILADGQPIELNAIDLDLPEIQGTTQEVAIEKCKRAAEVIGGPCITEDTALCFEALNGLPGPYIKFFLRELGHDGLNRMLAGFPSKAAWALCTFAYCAGPGSAPVLFEGRTDGRIVPARGQGKFGWDPVFEAEDTGKTYAEMEPEQKNKLSHRYRAVDKLRTYLLSLEGQ</sequence>
<evidence type="ECO:0000313" key="2">
    <source>
        <dbReference type="Proteomes" id="UP000814033"/>
    </source>
</evidence>
<gene>
    <name evidence="1" type="ORF">FA95DRAFT_1567709</name>
</gene>
<proteinExistence type="predicted"/>
<organism evidence="1 2">
    <name type="scientific">Auriscalpium vulgare</name>
    <dbReference type="NCBI Taxonomy" id="40419"/>
    <lineage>
        <taxon>Eukaryota</taxon>
        <taxon>Fungi</taxon>
        <taxon>Dikarya</taxon>
        <taxon>Basidiomycota</taxon>
        <taxon>Agaricomycotina</taxon>
        <taxon>Agaricomycetes</taxon>
        <taxon>Russulales</taxon>
        <taxon>Auriscalpiaceae</taxon>
        <taxon>Auriscalpium</taxon>
    </lineage>
</organism>
<dbReference type="EMBL" id="MU276490">
    <property type="protein sequence ID" value="KAI0038482.1"/>
    <property type="molecule type" value="Genomic_DNA"/>
</dbReference>
<reference evidence="1" key="2">
    <citation type="journal article" date="2022" name="New Phytol.">
        <title>Evolutionary transition to the ectomycorrhizal habit in the genomes of a hyperdiverse lineage of mushroom-forming fungi.</title>
        <authorList>
            <person name="Looney B."/>
            <person name="Miyauchi S."/>
            <person name="Morin E."/>
            <person name="Drula E."/>
            <person name="Courty P.E."/>
            <person name="Kohler A."/>
            <person name="Kuo A."/>
            <person name="LaButti K."/>
            <person name="Pangilinan J."/>
            <person name="Lipzen A."/>
            <person name="Riley R."/>
            <person name="Andreopoulos W."/>
            <person name="He G."/>
            <person name="Johnson J."/>
            <person name="Nolan M."/>
            <person name="Tritt A."/>
            <person name="Barry K.W."/>
            <person name="Grigoriev I.V."/>
            <person name="Nagy L.G."/>
            <person name="Hibbett D."/>
            <person name="Henrissat B."/>
            <person name="Matheny P.B."/>
            <person name="Labbe J."/>
            <person name="Martin F.M."/>
        </authorList>
    </citation>
    <scope>NUCLEOTIDE SEQUENCE</scope>
    <source>
        <strain evidence="1">FP105234-sp</strain>
    </source>
</reference>
<accession>A0ACB8R3N4</accession>
<keyword evidence="2" id="KW-1185">Reference proteome</keyword>
<comment type="caution">
    <text evidence="1">The sequence shown here is derived from an EMBL/GenBank/DDBJ whole genome shotgun (WGS) entry which is preliminary data.</text>
</comment>
<dbReference type="Proteomes" id="UP000814033">
    <property type="component" value="Unassembled WGS sequence"/>
</dbReference>
<protein>
    <submittedName>
        <fullName evidence="1">Maf/Ham1</fullName>
    </submittedName>
</protein>